<dbReference type="InterPro" id="IPR023606">
    <property type="entry name" value="CoA-Trfase_III_dom_1_sf"/>
</dbReference>
<dbReference type="PANTHER" id="PTHR48229">
    <property type="entry name" value="CAIB/BAIF FAMILY ENZYME (AFU_ORTHOLOGUE AFUA_1G05360)-RELATED"/>
    <property type="match status" value="1"/>
</dbReference>
<organism evidence="2 3">
    <name type="scientific">Tolypocladium ophioglossoides (strain CBS 100239)</name>
    <name type="common">Snaketongue truffleclub</name>
    <name type="synonym">Elaphocordyceps ophioglossoides</name>
    <dbReference type="NCBI Taxonomy" id="1163406"/>
    <lineage>
        <taxon>Eukaryota</taxon>
        <taxon>Fungi</taxon>
        <taxon>Dikarya</taxon>
        <taxon>Ascomycota</taxon>
        <taxon>Pezizomycotina</taxon>
        <taxon>Sordariomycetes</taxon>
        <taxon>Hypocreomycetidae</taxon>
        <taxon>Hypocreales</taxon>
        <taxon>Ophiocordycipitaceae</taxon>
        <taxon>Tolypocladium</taxon>
    </lineage>
</organism>
<sequence>MGSNEQPYSSIAESSRIFDLLFSLVDAVSLPPEASAKKADVDFTGARDQPDFPIPFKETEVAVALKAVEASIAALLADQKNGRKKNRKIAVNQEKTTAFLFQAYLARIGGLGKLDENVRSLLKDTDLLQAQSNPYRRMSANLYETAEKGEYYHIHGSLEASTTLRMIGLAAHRPDLTTHDEIVGVIEPAVQKFTVDQLESMNARHRQAGVKVFKHEDFLRTPHGKANWEQPPWTVEQLEGSTPKCPLADKGDGRLLSGIKVLDMCRIIAGPVIARILAEYGADVLKVTSPNLSDVPFFQVDGNMGKRAADLDLKTPEGRLVFEKLLQEADIVVDGYRPGALEKLGYGAKALSETAAKRGKGIVYVNENCFGYTGEWAGRPGWQQIADCVSGIAWEQGRFMGLDEPVVPPFPISDYGTGCIGAIAALTGLYHRATQGGSWHGTASLLHYDLLLFKAGLLPAQVQEQLRKQAGDDFLALRHAHSVDQISGTVLRQMRKLYPEFVDQPQYLDHWYSDGYKANVSAVLPVVEMEGLDISFKRASRPNGSNEALWDFDKEKDHRTQSQ</sequence>
<dbReference type="InterPro" id="IPR052985">
    <property type="entry name" value="CoA-trans_III_biosynth/detox"/>
</dbReference>
<gene>
    <name evidence="2" type="ORF">TOPH_08516</name>
</gene>
<dbReference type="InterPro" id="IPR003673">
    <property type="entry name" value="CoA-Trfase_fam_III"/>
</dbReference>
<dbReference type="Gene3D" id="3.40.50.10540">
    <property type="entry name" value="Crotonobetainyl-coa:carnitine coa-transferase, domain 1"/>
    <property type="match status" value="1"/>
</dbReference>
<keyword evidence="3" id="KW-1185">Reference proteome</keyword>
<accession>A0A0L0MZB5</accession>
<evidence type="ECO:0000256" key="1">
    <source>
        <dbReference type="ARBA" id="ARBA00008383"/>
    </source>
</evidence>
<evidence type="ECO:0000313" key="3">
    <source>
        <dbReference type="Proteomes" id="UP000036947"/>
    </source>
</evidence>
<keyword evidence="2" id="KW-0808">Transferase</keyword>
<dbReference type="AlphaFoldDB" id="A0A0L0MZB5"/>
<dbReference type="SUPFAM" id="SSF89796">
    <property type="entry name" value="CoA-transferase family III (CaiB/BaiF)"/>
    <property type="match status" value="2"/>
</dbReference>
<comment type="caution">
    <text evidence="2">The sequence shown here is derived from an EMBL/GenBank/DDBJ whole genome shotgun (WGS) entry which is preliminary data.</text>
</comment>
<comment type="similarity">
    <text evidence="1">Belongs to the CoA-transferase III family.</text>
</comment>
<reference evidence="2 3" key="1">
    <citation type="journal article" date="2015" name="BMC Genomics">
        <title>The genome of the truffle-parasite Tolypocladium ophioglossoides and the evolution of antifungal peptaibiotics.</title>
        <authorList>
            <person name="Quandt C.A."/>
            <person name="Bushley K.E."/>
            <person name="Spatafora J.W."/>
        </authorList>
    </citation>
    <scope>NUCLEOTIDE SEQUENCE [LARGE SCALE GENOMIC DNA]</scope>
    <source>
        <strain evidence="2 3">CBS 100239</strain>
    </source>
</reference>
<dbReference type="OrthoDB" id="2308815at2759"/>
<dbReference type="Pfam" id="PF02515">
    <property type="entry name" value="CoA_transf_3"/>
    <property type="match status" value="1"/>
</dbReference>
<dbReference type="PANTHER" id="PTHR48229:SF1">
    <property type="entry name" value="ALPHA METHYLACYL-COA RACEMASE-RELATED"/>
    <property type="match status" value="1"/>
</dbReference>
<protein>
    <submittedName>
        <fullName evidence="2">Succinyl-CoA--L-malate CoA-transferase beta subunit</fullName>
    </submittedName>
</protein>
<proteinExistence type="inferred from homology"/>
<dbReference type="EMBL" id="LFRF01000047">
    <property type="protein sequence ID" value="KND86855.1"/>
    <property type="molecule type" value="Genomic_DNA"/>
</dbReference>
<dbReference type="GO" id="GO:0016740">
    <property type="term" value="F:transferase activity"/>
    <property type="evidence" value="ECO:0007669"/>
    <property type="project" value="UniProtKB-KW"/>
</dbReference>
<evidence type="ECO:0000313" key="2">
    <source>
        <dbReference type="EMBL" id="KND86855.1"/>
    </source>
</evidence>
<dbReference type="STRING" id="1163406.A0A0L0MZB5"/>
<name>A0A0L0MZB5_TOLOC</name>
<dbReference type="Proteomes" id="UP000036947">
    <property type="component" value="Unassembled WGS sequence"/>
</dbReference>